<dbReference type="InterPro" id="IPR032675">
    <property type="entry name" value="LRR_dom_sf"/>
</dbReference>
<dbReference type="Proteomes" id="UP001218188">
    <property type="component" value="Unassembled WGS sequence"/>
</dbReference>
<sequence>MPSIVEAATKPEDQIAHMKNALREYVARRCPASRLPIELWDLIFEECVPDAPNLSLVDAPLNVSQVCRRWRNISLSNPVLWSALAVTPTRHHIEHDYALEALHRIVQLWLRRSVARPLSVSLAQSDAVESEGPISLLLDAVLLHAPHLRSLDIRTPEACLVLLDSPALYLPALERLKIETPWPQLAASITLPLHRAPRLCSLAVLSFAATPVTSFDYTQLTELTLLPDAQAPPEVFWTAEETLTFLAEAPRLRTLRIAVNDFMPRRRILAHADALLSLTLEFRDALSTVPRRRTRLGAFFSLLYTPNLRQLTLRDRGAAHPAVWPLYQFLDTWPQAQFLAYLGATQLRALTLEHLPLYETEVIECLQRVPLLTELVLEARAQGGSQRNVGDLLLCALTSRTVPPNGTPIVTALRKVEFRHCGKRCTEQALISMVDSRLGALEYLRVHRSALPSQDLAARMARWDMVKVDMHY</sequence>
<evidence type="ECO:0008006" key="3">
    <source>
        <dbReference type="Google" id="ProtNLM"/>
    </source>
</evidence>
<dbReference type="Gene3D" id="1.20.1280.50">
    <property type="match status" value="1"/>
</dbReference>
<dbReference type="Gene3D" id="3.80.10.10">
    <property type="entry name" value="Ribonuclease Inhibitor"/>
    <property type="match status" value="1"/>
</dbReference>
<gene>
    <name evidence="1" type="ORF">C8F04DRAFT_1066796</name>
</gene>
<organism evidence="1 2">
    <name type="scientific">Mycena alexandri</name>
    <dbReference type="NCBI Taxonomy" id="1745969"/>
    <lineage>
        <taxon>Eukaryota</taxon>
        <taxon>Fungi</taxon>
        <taxon>Dikarya</taxon>
        <taxon>Basidiomycota</taxon>
        <taxon>Agaricomycotina</taxon>
        <taxon>Agaricomycetes</taxon>
        <taxon>Agaricomycetidae</taxon>
        <taxon>Agaricales</taxon>
        <taxon>Marasmiineae</taxon>
        <taxon>Mycenaceae</taxon>
        <taxon>Mycena</taxon>
    </lineage>
</organism>
<proteinExistence type="predicted"/>
<accession>A0AAD6XDG3</accession>
<dbReference type="SUPFAM" id="SSF81383">
    <property type="entry name" value="F-box domain"/>
    <property type="match status" value="1"/>
</dbReference>
<dbReference type="AlphaFoldDB" id="A0AAD6XDG3"/>
<name>A0AAD6XDG3_9AGAR</name>
<dbReference type="InterPro" id="IPR036047">
    <property type="entry name" value="F-box-like_dom_sf"/>
</dbReference>
<evidence type="ECO:0000313" key="1">
    <source>
        <dbReference type="EMBL" id="KAJ7045937.1"/>
    </source>
</evidence>
<reference evidence="1" key="1">
    <citation type="submission" date="2023-03" db="EMBL/GenBank/DDBJ databases">
        <title>Massive genome expansion in bonnet fungi (Mycena s.s.) driven by repeated elements and novel gene families across ecological guilds.</title>
        <authorList>
            <consortium name="Lawrence Berkeley National Laboratory"/>
            <person name="Harder C.B."/>
            <person name="Miyauchi S."/>
            <person name="Viragh M."/>
            <person name="Kuo A."/>
            <person name="Thoen E."/>
            <person name="Andreopoulos B."/>
            <person name="Lu D."/>
            <person name="Skrede I."/>
            <person name="Drula E."/>
            <person name="Henrissat B."/>
            <person name="Morin E."/>
            <person name="Kohler A."/>
            <person name="Barry K."/>
            <person name="LaButti K."/>
            <person name="Morin E."/>
            <person name="Salamov A."/>
            <person name="Lipzen A."/>
            <person name="Mereny Z."/>
            <person name="Hegedus B."/>
            <person name="Baldrian P."/>
            <person name="Stursova M."/>
            <person name="Weitz H."/>
            <person name="Taylor A."/>
            <person name="Grigoriev I.V."/>
            <person name="Nagy L.G."/>
            <person name="Martin F."/>
            <person name="Kauserud H."/>
        </authorList>
    </citation>
    <scope>NUCLEOTIDE SEQUENCE</scope>
    <source>
        <strain evidence="1">CBHHK200</strain>
    </source>
</reference>
<dbReference type="SUPFAM" id="SSF52047">
    <property type="entry name" value="RNI-like"/>
    <property type="match status" value="1"/>
</dbReference>
<dbReference type="EMBL" id="JARJCM010000004">
    <property type="protein sequence ID" value="KAJ7045937.1"/>
    <property type="molecule type" value="Genomic_DNA"/>
</dbReference>
<dbReference type="PANTHER" id="PTHR38926">
    <property type="entry name" value="F-BOX DOMAIN CONTAINING PROTEIN, EXPRESSED"/>
    <property type="match status" value="1"/>
</dbReference>
<comment type="caution">
    <text evidence="1">The sequence shown here is derived from an EMBL/GenBank/DDBJ whole genome shotgun (WGS) entry which is preliminary data.</text>
</comment>
<keyword evidence="2" id="KW-1185">Reference proteome</keyword>
<dbReference type="PANTHER" id="PTHR38926:SF5">
    <property type="entry name" value="F-BOX AND LEUCINE-RICH REPEAT PROTEIN 6"/>
    <property type="match status" value="1"/>
</dbReference>
<evidence type="ECO:0000313" key="2">
    <source>
        <dbReference type="Proteomes" id="UP001218188"/>
    </source>
</evidence>
<protein>
    <recommendedName>
        <fullName evidence="3">F-box domain-containing protein</fullName>
    </recommendedName>
</protein>